<evidence type="ECO:0000256" key="3">
    <source>
        <dbReference type="ARBA" id="ARBA00022692"/>
    </source>
</evidence>
<feature type="transmembrane region" description="Helical" evidence="7">
    <location>
        <begin position="188"/>
        <end position="207"/>
    </location>
</feature>
<accession>A0A7Y9ISQ7</accession>
<keyword evidence="2" id="KW-1003">Cell membrane</keyword>
<feature type="transmembrane region" description="Helical" evidence="7">
    <location>
        <begin position="227"/>
        <end position="254"/>
    </location>
</feature>
<evidence type="ECO:0000313" key="9">
    <source>
        <dbReference type="Proteomes" id="UP000542125"/>
    </source>
</evidence>
<comment type="subcellular location">
    <subcellularLocation>
        <location evidence="1">Cell membrane</location>
        <topology evidence="1">Multi-pass membrane protein</topology>
    </subcellularLocation>
</comment>
<reference evidence="8 9" key="1">
    <citation type="submission" date="2020-07" db="EMBL/GenBank/DDBJ databases">
        <title>Genomic Encyclopedia of Type Strains, Phase IV (KMG-V): Genome sequencing to study the core and pangenomes of soil and plant-associated prokaryotes.</title>
        <authorList>
            <person name="Whitman W."/>
        </authorList>
    </citation>
    <scope>NUCLEOTIDE SEQUENCE [LARGE SCALE GENOMIC DNA]</scope>
    <source>
        <strain evidence="8 9">SAS40</strain>
    </source>
</reference>
<dbReference type="CDD" id="cd06581">
    <property type="entry name" value="TM_PBP1_LivM_like"/>
    <property type="match status" value="1"/>
</dbReference>
<protein>
    <submittedName>
        <fullName evidence="8">Branched-chain amino acid transport system permease protein</fullName>
    </submittedName>
</protein>
<comment type="caution">
    <text evidence="8">The sequence shown here is derived from an EMBL/GenBank/DDBJ whole genome shotgun (WGS) entry which is preliminary data.</text>
</comment>
<dbReference type="EMBL" id="JACBYR010000001">
    <property type="protein sequence ID" value="NYE82312.1"/>
    <property type="molecule type" value="Genomic_DNA"/>
</dbReference>
<evidence type="ECO:0000256" key="1">
    <source>
        <dbReference type="ARBA" id="ARBA00004651"/>
    </source>
</evidence>
<feature type="compositionally biased region" description="Basic and acidic residues" evidence="6">
    <location>
        <begin position="341"/>
        <end position="355"/>
    </location>
</feature>
<keyword evidence="4 7" id="KW-1133">Transmembrane helix</keyword>
<dbReference type="PANTHER" id="PTHR30482:SF17">
    <property type="entry name" value="ABC TRANSPORTER ATP-BINDING PROTEIN"/>
    <property type="match status" value="1"/>
</dbReference>
<feature type="transmembrane region" description="Helical" evidence="7">
    <location>
        <begin position="274"/>
        <end position="299"/>
    </location>
</feature>
<evidence type="ECO:0000256" key="6">
    <source>
        <dbReference type="SAM" id="MobiDB-lite"/>
    </source>
</evidence>
<dbReference type="Pfam" id="PF02653">
    <property type="entry name" value="BPD_transp_2"/>
    <property type="match status" value="1"/>
</dbReference>
<feature type="region of interest" description="Disordered" evidence="6">
    <location>
        <begin position="341"/>
        <end position="364"/>
    </location>
</feature>
<evidence type="ECO:0000256" key="4">
    <source>
        <dbReference type="ARBA" id="ARBA00022989"/>
    </source>
</evidence>
<dbReference type="InterPro" id="IPR043428">
    <property type="entry name" value="LivM-like"/>
</dbReference>
<dbReference type="GO" id="GO:0005886">
    <property type="term" value="C:plasma membrane"/>
    <property type="evidence" value="ECO:0007669"/>
    <property type="project" value="UniProtKB-SubCell"/>
</dbReference>
<sequence>MNPDIRKTVPATAPVTQVDAANAVAAANVPPTKPLVWAEVLFWLLPVAAFFLFPGYRTLGGQILIAGLFAMSLDLILGYARIVSLGHAAFFGLGAYTAGLLAKHGWGEPISGLVAAAAVAAVAGLITSALIVRGKDLTRLIVTLGIGLMLYEVANRLHDVTGGVDGLSGVEMKPLLGRFEFGFDGTTAYVYILVVLFLMFLLARRIVRSPFGLSLKGIREGEKRMPAIGVSVAGRLAAVYTMSAALAGVAGGLLAQTTQFVGIDVLSFTRSAEILIMLVVGGAGYLYGGLIGAAIFMVLQDQLSNLSAVYWQFWLGLLLVCLVLFARGGVLGALSRLRSRKDGRGKANSKGDTKTRRPAAGGLP</sequence>
<dbReference type="RefSeq" id="WP_179585063.1">
    <property type="nucleotide sequence ID" value="NZ_JACBYR010000001.1"/>
</dbReference>
<keyword evidence="5 7" id="KW-0472">Membrane</keyword>
<dbReference type="InterPro" id="IPR001851">
    <property type="entry name" value="ABC_transp_permease"/>
</dbReference>
<feature type="transmembrane region" description="Helical" evidence="7">
    <location>
        <begin position="110"/>
        <end position="132"/>
    </location>
</feature>
<dbReference type="Proteomes" id="UP000542125">
    <property type="component" value="Unassembled WGS sequence"/>
</dbReference>
<dbReference type="AlphaFoldDB" id="A0A7Y9ISQ7"/>
<evidence type="ECO:0000256" key="2">
    <source>
        <dbReference type="ARBA" id="ARBA00022475"/>
    </source>
</evidence>
<feature type="transmembrane region" description="Helical" evidence="7">
    <location>
        <begin position="311"/>
        <end position="334"/>
    </location>
</feature>
<gene>
    <name evidence="8" type="ORF">FHW18_001583</name>
</gene>
<keyword evidence="3 7" id="KW-0812">Transmembrane</keyword>
<feature type="transmembrane region" description="Helical" evidence="7">
    <location>
        <begin position="35"/>
        <end position="56"/>
    </location>
</feature>
<dbReference type="GO" id="GO:0015658">
    <property type="term" value="F:branched-chain amino acid transmembrane transporter activity"/>
    <property type="evidence" value="ECO:0007669"/>
    <property type="project" value="InterPro"/>
</dbReference>
<evidence type="ECO:0000256" key="5">
    <source>
        <dbReference type="ARBA" id="ARBA00023136"/>
    </source>
</evidence>
<evidence type="ECO:0000256" key="7">
    <source>
        <dbReference type="SAM" id="Phobius"/>
    </source>
</evidence>
<name>A0A7Y9ISQ7_9BURK</name>
<feature type="transmembrane region" description="Helical" evidence="7">
    <location>
        <begin position="63"/>
        <end position="90"/>
    </location>
</feature>
<evidence type="ECO:0000313" key="8">
    <source>
        <dbReference type="EMBL" id="NYE82312.1"/>
    </source>
</evidence>
<organism evidence="8 9">
    <name type="scientific">Pigmentiphaga litoralis</name>
    <dbReference type="NCBI Taxonomy" id="516702"/>
    <lineage>
        <taxon>Bacteria</taxon>
        <taxon>Pseudomonadati</taxon>
        <taxon>Pseudomonadota</taxon>
        <taxon>Betaproteobacteria</taxon>
        <taxon>Burkholderiales</taxon>
        <taxon>Alcaligenaceae</taxon>
        <taxon>Pigmentiphaga</taxon>
    </lineage>
</organism>
<dbReference type="PANTHER" id="PTHR30482">
    <property type="entry name" value="HIGH-AFFINITY BRANCHED-CHAIN AMINO ACID TRANSPORT SYSTEM PERMEASE"/>
    <property type="match status" value="1"/>
</dbReference>
<keyword evidence="9" id="KW-1185">Reference proteome</keyword>
<proteinExistence type="predicted"/>